<evidence type="ECO:0000259" key="2">
    <source>
        <dbReference type="Pfam" id="PF13843"/>
    </source>
</evidence>
<feature type="domain" description="PiggyBac transposable element-derived protein" evidence="2">
    <location>
        <begin position="436"/>
        <end position="710"/>
    </location>
</feature>
<protein>
    <submittedName>
        <fullName evidence="3">Unnamed protein product</fullName>
    </submittedName>
</protein>
<reference evidence="3" key="1">
    <citation type="submission" date="2023-04" db="EMBL/GenBank/DDBJ databases">
        <title>Phytophthora fragariaefolia NBRC 109709.</title>
        <authorList>
            <person name="Ichikawa N."/>
            <person name="Sato H."/>
            <person name="Tonouchi N."/>
        </authorList>
    </citation>
    <scope>NUCLEOTIDE SEQUENCE</scope>
    <source>
        <strain evidence="3">NBRC 109709</strain>
    </source>
</reference>
<accession>A0A9W6YCD9</accession>
<dbReference type="InterPro" id="IPR029526">
    <property type="entry name" value="PGBD"/>
</dbReference>
<dbReference type="EMBL" id="BSXT01004679">
    <property type="protein sequence ID" value="GMF58556.1"/>
    <property type="molecule type" value="Genomic_DNA"/>
</dbReference>
<feature type="region of interest" description="Disordered" evidence="1">
    <location>
        <begin position="279"/>
        <end position="354"/>
    </location>
</feature>
<dbReference type="OrthoDB" id="128687at2759"/>
<dbReference type="PANTHER" id="PTHR46599:SF3">
    <property type="entry name" value="PIGGYBAC TRANSPOSABLE ELEMENT-DERIVED PROTEIN 4"/>
    <property type="match status" value="1"/>
</dbReference>
<evidence type="ECO:0000313" key="3">
    <source>
        <dbReference type="EMBL" id="GMF58556.1"/>
    </source>
</evidence>
<feature type="compositionally biased region" description="Low complexity" evidence="1">
    <location>
        <begin position="190"/>
        <end position="199"/>
    </location>
</feature>
<gene>
    <name evidence="3" type="ORF">Pfra01_002518300</name>
</gene>
<keyword evidence="4" id="KW-1185">Reference proteome</keyword>
<dbReference type="PANTHER" id="PTHR46599">
    <property type="entry name" value="PIGGYBAC TRANSPOSABLE ELEMENT-DERIVED PROTEIN 4"/>
    <property type="match status" value="1"/>
</dbReference>
<feature type="compositionally biased region" description="Basic and acidic residues" evidence="1">
    <location>
        <begin position="289"/>
        <end position="310"/>
    </location>
</feature>
<feature type="compositionally biased region" description="Polar residues" evidence="1">
    <location>
        <begin position="171"/>
        <end position="189"/>
    </location>
</feature>
<feature type="region of interest" description="Disordered" evidence="1">
    <location>
        <begin position="148"/>
        <end position="199"/>
    </location>
</feature>
<evidence type="ECO:0000256" key="1">
    <source>
        <dbReference type="SAM" id="MobiDB-lite"/>
    </source>
</evidence>
<dbReference type="Pfam" id="PF13843">
    <property type="entry name" value="DDE_Tnp_1_7"/>
    <property type="match status" value="1"/>
</dbReference>
<organism evidence="3 4">
    <name type="scientific">Phytophthora fragariaefolia</name>
    <dbReference type="NCBI Taxonomy" id="1490495"/>
    <lineage>
        <taxon>Eukaryota</taxon>
        <taxon>Sar</taxon>
        <taxon>Stramenopiles</taxon>
        <taxon>Oomycota</taxon>
        <taxon>Peronosporomycetes</taxon>
        <taxon>Peronosporales</taxon>
        <taxon>Peronosporaceae</taxon>
        <taxon>Phytophthora</taxon>
    </lineage>
</organism>
<evidence type="ECO:0000313" key="4">
    <source>
        <dbReference type="Proteomes" id="UP001165121"/>
    </source>
</evidence>
<name>A0A9W6YCD9_9STRA</name>
<dbReference type="AlphaFoldDB" id="A0A9W6YCD9"/>
<dbReference type="Proteomes" id="UP001165121">
    <property type="component" value="Unassembled WGS sequence"/>
</dbReference>
<sequence>MARNGKSDTLIKTFRNDNVTEVKQKNTETGQGAENAGKNPVAVGLETTHSRFSSMGRKRLRSQTERTATGAKTNDIDFGHLWRQLAGAGWSYKRPCGIETEWKYKSPDGLQVLVGEGAVISYALESGLLVEHLDGGDDSADVLQAATPTDTSVETSAPATQASPPPTETSVETSACPTQASPPTDTSVETSAPATQAAPPTDISVVISAFDEGEMVGGIRASQIDTSAQLSQGTLNDLFSSSSNSEVELSQTAVATAFNLSLSEIADHQDAATSVQLLSGGSGLENDAEADHETTPSSGRADKPRRDCTKDVNYIPDDADMDTYESFSSGGSDDNVEEDNDDSDELVRVDSDDGEDFLTDDNAVLMDEACVKSLRIGSDELSRETLRNREDALRTTEWGPLSSEFETARNAYPGLAIENARPVAAVRERCHSPLLTLSYFMPKSLWVMVCTETNRYGLQQVARRAHRIRGRQVSNRQETLKQISRRLKSKPGYQTHELLHVVGLVIARMLCPQKRRFAAHWSLVDDGAIPAGNIGRFMSRNRCQDILRDLHFVNNESERTRDKLWKLRPIIDKLQQRFLAAWTLPSVFSFDEGVLPATSRRNTTRMFMPDKSHRYGSKMFMTCDSRTAYCYRDTDTGDNSYDHKTGAAAVVRNLKIVLGSSTRQSWHLVVIDRFYSSIVLAIELLAMHVYVIGTIMTNRIGYDQRIKDKRQSRPVSIPRGRFTFSRSVAIPSMVSFHWWDHKPVHK</sequence>
<feature type="region of interest" description="Disordered" evidence="1">
    <location>
        <begin position="20"/>
        <end position="39"/>
    </location>
</feature>
<feature type="compositionally biased region" description="Acidic residues" evidence="1">
    <location>
        <begin position="334"/>
        <end position="344"/>
    </location>
</feature>
<feature type="region of interest" description="Disordered" evidence="1">
    <location>
        <begin position="52"/>
        <end position="71"/>
    </location>
</feature>
<comment type="caution">
    <text evidence="3">The sequence shown here is derived from an EMBL/GenBank/DDBJ whole genome shotgun (WGS) entry which is preliminary data.</text>
</comment>
<proteinExistence type="predicted"/>